<gene>
    <name evidence="4" type="ORF">TTHERM_000554269</name>
</gene>
<dbReference type="InParanoid" id="W7X9J5"/>
<dbReference type="RefSeq" id="XP_012651392.1">
    <property type="nucleotide sequence ID" value="XM_012795938.1"/>
</dbReference>
<dbReference type="EMBL" id="GG662828">
    <property type="protein sequence ID" value="EWS76085.1"/>
    <property type="molecule type" value="Genomic_DNA"/>
</dbReference>
<keyword evidence="2" id="KW-1133">Transmembrane helix</keyword>
<reference evidence="5" key="1">
    <citation type="journal article" date="2006" name="PLoS Biol.">
        <title>Macronuclear genome sequence of the ciliate Tetrahymena thermophila, a model eukaryote.</title>
        <authorList>
            <person name="Eisen J.A."/>
            <person name="Coyne R.S."/>
            <person name="Wu M."/>
            <person name="Wu D."/>
            <person name="Thiagarajan M."/>
            <person name="Wortman J.R."/>
            <person name="Badger J.H."/>
            <person name="Ren Q."/>
            <person name="Amedeo P."/>
            <person name="Jones K.M."/>
            <person name="Tallon L.J."/>
            <person name="Delcher A.L."/>
            <person name="Salzberg S.L."/>
            <person name="Silva J.C."/>
            <person name="Haas B.J."/>
            <person name="Majoros W.H."/>
            <person name="Farzad M."/>
            <person name="Carlton J.M."/>
            <person name="Smith R.K. Jr."/>
            <person name="Garg J."/>
            <person name="Pearlman R.E."/>
            <person name="Karrer K.M."/>
            <person name="Sun L."/>
            <person name="Manning G."/>
            <person name="Elde N.C."/>
            <person name="Turkewitz A.P."/>
            <person name="Asai D.J."/>
            <person name="Wilkes D.E."/>
            <person name="Wang Y."/>
            <person name="Cai H."/>
            <person name="Collins K."/>
            <person name="Stewart B.A."/>
            <person name="Lee S.R."/>
            <person name="Wilamowska K."/>
            <person name="Weinberg Z."/>
            <person name="Ruzzo W.L."/>
            <person name="Wloga D."/>
            <person name="Gaertig J."/>
            <person name="Frankel J."/>
            <person name="Tsao C.-C."/>
            <person name="Gorovsky M.A."/>
            <person name="Keeling P.J."/>
            <person name="Waller R.F."/>
            <person name="Patron N.J."/>
            <person name="Cherry J.M."/>
            <person name="Stover N.A."/>
            <person name="Krieger C.J."/>
            <person name="del Toro C."/>
            <person name="Ryder H.F."/>
            <person name="Williamson S.C."/>
            <person name="Barbeau R.A."/>
            <person name="Hamilton E.P."/>
            <person name="Orias E."/>
        </authorList>
    </citation>
    <scope>NUCLEOTIDE SEQUENCE [LARGE SCALE GENOMIC DNA]</scope>
    <source>
        <strain evidence="5">SB210</strain>
    </source>
</reference>
<evidence type="ECO:0000313" key="5">
    <source>
        <dbReference type="Proteomes" id="UP000009168"/>
    </source>
</evidence>
<keyword evidence="2" id="KW-0472">Membrane</keyword>
<dbReference type="PANTHER" id="PTHR11319:SF35">
    <property type="entry name" value="OUTER MEMBRANE PROTEIN PMPC-RELATED"/>
    <property type="match status" value="1"/>
</dbReference>
<keyword evidence="3" id="KW-0732">Signal</keyword>
<evidence type="ECO:0000256" key="1">
    <source>
        <dbReference type="SAM" id="MobiDB-lite"/>
    </source>
</evidence>
<feature type="transmembrane region" description="Helical" evidence="2">
    <location>
        <begin position="2290"/>
        <end position="2309"/>
    </location>
</feature>
<dbReference type="GeneID" id="24439545"/>
<evidence type="ECO:0000256" key="3">
    <source>
        <dbReference type="SAM" id="SignalP"/>
    </source>
</evidence>
<feature type="compositionally biased region" description="Low complexity" evidence="1">
    <location>
        <begin position="2475"/>
        <end position="2490"/>
    </location>
</feature>
<feature type="transmembrane region" description="Helical" evidence="2">
    <location>
        <begin position="2158"/>
        <end position="2175"/>
    </location>
</feature>
<evidence type="ECO:0000256" key="2">
    <source>
        <dbReference type="SAM" id="Phobius"/>
    </source>
</evidence>
<evidence type="ECO:0000313" key="4">
    <source>
        <dbReference type="EMBL" id="EWS76085.1"/>
    </source>
</evidence>
<dbReference type="KEGG" id="tet:TTHERM_000554269"/>
<dbReference type="PANTHER" id="PTHR11319">
    <property type="entry name" value="G PROTEIN-COUPLED RECEPTOR-RELATED"/>
    <property type="match status" value="1"/>
</dbReference>
<feature type="transmembrane region" description="Helical" evidence="2">
    <location>
        <begin position="2346"/>
        <end position="2371"/>
    </location>
</feature>
<feature type="chain" id="PRO_5004903457" evidence="3">
    <location>
        <begin position="25"/>
        <end position="2583"/>
    </location>
</feature>
<feature type="transmembrane region" description="Helical" evidence="2">
    <location>
        <begin position="2217"/>
        <end position="2238"/>
    </location>
</feature>
<keyword evidence="2 4" id="KW-0812">Transmembrane</keyword>
<feature type="transmembrane region" description="Helical" evidence="2">
    <location>
        <begin position="2123"/>
        <end position="2146"/>
    </location>
</feature>
<feature type="region of interest" description="Disordered" evidence="1">
    <location>
        <begin position="2453"/>
        <end position="2490"/>
    </location>
</feature>
<feature type="signal peptide" evidence="3">
    <location>
        <begin position="1"/>
        <end position="24"/>
    </location>
</feature>
<sequence>MTNKILLLLQTILFKLGILILAQAQKCPNFQVQQIPKFFESQYIINYLKIPKTNLLLINSTAKDQNGVAITSVVYYNDISKDVDNTINVIRPDYTIVQMDFIEQTNQILVASEQKLIVANIYTLSIINHLIISNLKGINLIQGTNLAFVTTQTCNIYIIDVIELNQVYFKDSCYFKYDIYNPLYFPKIFFLQNGLIFVAIKDKYGFQAWSLNTTTIALEYHNYLPEPQGNPSSTQYIDIDVDLNWNVIYAVGQGYLINIIQIVNLREGKFKLLKNLQLMDSTSDFYNGKLIRGISQTLNSQSLYLTDTTKIFRLDIQIFGDFQIQKIDSLTYEMAQQPFPISIEAFQHANWYFLEENKVLVLPVHNIFHYGGMEQTYSIFYSYIDNTFQVRQYYRTTGFPKIFHRNFDKKDYYITPITSYVFASEDTPQGKDVWTFNLGSQINGKENCFIEIANYPKGFFLQMNNNNLIQLDAFGDYYSYMDISYLNLSFGRISQTQTSYLDQEKYLWILFALPFKDNNEKFLFWIVDYYHWNLQQLVSNNDADNQIQTCYALYSDKNKLIVGLDVLGNVYGWNSQNITEFKFKKSITKYQCFNSTIGQLYNDDKALYLVAVCDNLNLIAFNIDTEETQLLKQMSSKSFNVNSFEEIQLIGVGESDTGNVFLFTFNQNTQSFEFFLQFQTIKQKDYTLNLQYLAESQMLFIQYFYSIYYFPIGQCLQNRQNCLNCQMDFYFNSTEQQLSNNLYGLGTQESPFVTSKSLITSFLLMQQYNDLIFGVQKINATIYIYPNQSLQIIQELINVQFGNIINLTIKSVDESIQSEINTYDVLEFQQFNILRLQNIMIKYLISSKNLISECGLKITKILDTAYIEHINYKQQLSQQQDQSQQYNQIVTCYFMHIDNSSVILQNINISSANFSHFEDLIIVTNSNQISLQNFTLENSILNSQFSILRQISDTNITINQMFIQNNTCNFEQITYSENVGELFQGGLFNVSNMQIKGNIFCNQKVFSTITNVNQKNYILSFQNITITQNKFYTMASYLFFNAIYTFNPLPQHTLLVNNVQNSENQYFPDDKTYKNLLTTSLIQIDKVQNIILNNITTQNQNKISFLRASNCLNNQLFNISCTNDFSFFQNTDINQYAGCLIFTDVKNFSLNMFNSSFIKAVDQSIINVQSQIYENVTIQMTQINIFNSSFYQTLTNTYSNPIFISSDQYSNIKILDSYFHDNILFGFINSQTQSTTGIQIINSQGDNLIQGTRFNNSKSNALYNFMFVQSKSLLINNCSFQYSSFDLQDTNTLFVQEGGCIRVKTVTLQLLNTFLSQSTSSLASFIYIESQINEINIILSNSSFSQGYSSQDGGAFLIHTQNSNIKLLINKCNFTDIYSLNAGSKAISVFNQAQVQIEASLSINLTAIILTNILGNTDSIFLSVNQSQVNVQGLKAYNQKTQNYPTQFNKKVLTQNLQTSTLIYAEKSNITINNTNFSNLYSSYQSTQPLLIKSINSNISIQKIQISQSFFMPSLIDATLSQVIMSQAHFSNLSLVVEHRNLQQQNIKQQINSNSLIKLNTSSITINDNSYFNEIICLNCQGSSLYLTYTAFNIQNTCFRSSQVLNGGAILIQGITQTNNLILNSNFTSNIATYSGGAIYLKAQQNDIFKIIIHESKFEDNLAVNGYGGAFYIETEDMNSAQQVFIVNKTIIQKNKAFIGGGIYNQGINPQIYQSQIQFNQGQHYGDNQFSYPTELHLVNYYNFSKDYPQKISLNKFKSGDKFPKFIFQLRDTSFKPITFTEGQQLTAKIQISQKTQNYSQYYFRGNTLSNLDPIQNIFIFDQLELVGIPSSDSVIEFVSDSIKVYNNYTLKFENNYTFEVYVNFRNCVYGEIFNQYNNYKECQTCEEGKYSLDFQGCYSCPQGGDCQNGTVQLQNGFWRKEEYSIEIIQCYNRLQNCVKNTEKSFGNNICVTGNIGPLCEECDIHGEFWEQSYTRTNNFQCGLCEDQTKNLFKLVLTYIWILVSIYLTVKSEQNLFLQGTLIKSIRYKQKQSQKQNMLSFDKGRIQISRISNQKQNEVNQPSKNYIKILTNYFQIISSVSTFNLNINSRLVDISSYLGNPIKTSTDFLECLLKEINTHIPLIYLKLIFSLTTPLIILIVFVISLKIKQYLVEKSRRFKLYQFYTGSIFLFLYLQPDLVSQMISLLSCRQIGDTLYILNNTTYECNTKSYKFYSISFVLPFLILWVLILPLLLLIYILKNKVKLDNLSINMRFGFLYREYKNNVFYWEFIKIAQKISIIIVLNFYYQYTLVKGCIVTLIITAYGILANKYQPYEESQYNQIDSLSTKVCALTIFLCVFINGNEYNYLIIISLITVIIINFYFNLVILMKVLEGYKQYFSKICSWVKNKISLKNTSENDKQQGKEKTVKFIKPELKKKIQIALIKYTKLSQIKRYELLLSQQLNTEQRKQIVAQQEKQNNQEFEQTEKSQIKKHYLSPQQSASQLSMSPLSSKISENQSQNILITQNKIDKLVEMEFKLTNFQSKFEQEKSYRTSRKNNQNPFLTCSKIKKIDYEMEEFPQIFESNNLDRLSSTNSQNKIRYQK</sequence>
<accession>W7X9J5</accession>
<organism evidence="4 5">
    <name type="scientific">Tetrahymena thermophila (strain SB210)</name>
    <dbReference type="NCBI Taxonomy" id="312017"/>
    <lineage>
        <taxon>Eukaryota</taxon>
        <taxon>Sar</taxon>
        <taxon>Alveolata</taxon>
        <taxon>Ciliophora</taxon>
        <taxon>Intramacronucleata</taxon>
        <taxon>Oligohymenophorea</taxon>
        <taxon>Hymenostomatida</taxon>
        <taxon>Tetrahymenina</taxon>
        <taxon>Tetrahymenidae</taxon>
        <taxon>Tetrahymena</taxon>
    </lineage>
</organism>
<name>W7X9J5_TETTS</name>
<feature type="compositionally biased region" description="Low complexity" evidence="1">
    <location>
        <begin position="2453"/>
        <end position="2462"/>
    </location>
</feature>
<feature type="transmembrane region" description="Helical" evidence="2">
    <location>
        <begin position="2321"/>
        <end position="2340"/>
    </location>
</feature>
<protein>
    <submittedName>
        <fullName evidence="4">Transmembrane protein, putative</fullName>
    </submittedName>
</protein>
<proteinExistence type="predicted"/>
<dbReference type="Proteomes" id="UP000009168">
    <property type="component" value="Unassembled WGS sequence"/>
</dbReference>
<keyword evidence="5" id="KW-1185">Reference proteome</keyword>